<dbReference type="GO" id="GO:0005886">
    <property type="term" value="C:plasma membrane"/>
    <property type="evidence" value="ECO:0007669"/>
    <property type="project" value="TreeGrafter"/>
</dbReference>
<dbReference type="STRING" id="1284.SHYC_00835"/>
<dbReference type="PANTHER" id="PTHR43185:SF1">
    <property type="entry name" value="FE(2+) TRANSPORTER FEOB"/>
    <property type="match status" value="1"/>
</dbReference>
<keyword evidence="1" id="KW-0812">Transmembrane</keyword>
<organism evidence="3 4">
    <name type="scientific">Staphylococcus hyicus</name>
    <dbReference type="NCBI Taxonomy" id="1284"/>
    <lineage>
        <taxon>Bacteria</taxon>
        <taxon>Bacillati</taxon>
        <taxon>Bacillota</taxon>
        <taxon>Bacilli</taxon>
        <taxon>Bacillales</taxon>
        <taxon>Staphylococcaceae</taxon>
        <taxon>Staphylococcus</taxon>
    </lineage>
</organism>
<reference evidence="3 4" key="1">
    <citation type="journal article" date="2016" name="Front. Microbiol.">
        <title>Comprehensive Phylogenetic Analysis of Bovine Non-aureus Staphylococci Species Based on Whole-Genome Sequencing.</title>
        <authorList>
            <person name="Naushad S."/>
            <person name="Barkema H.W."/>
            <person name="Luby C."/>
            <person name="Condas L.A."/>
            <person name="Nobrega D.B."/>
            <person name="Carson D.A."/>
            <person name="De Buck J."/>
        </authorList>
    </citation>
    <scope>NUCLEOTIDE SEQUENCE [LARGE SCALE GENOMIC DNA]</scope>
    <source>
        <strain evidence="3 4">SNUC 5959</strain>
    </source>
</reference>
<feature type="transmembrane region" description="Helical" evidence="1">
    <location>
        <begin position="345"/>
        <end position="364"/>
    </location>
</feature>
<feature type="transmembrane region" description="Helical" evidence="1">
    <location>
        <begin position="318"/>
        <end position="338"/>
    </location>
</feature>
<feature type="transmembrane region" description="Helical" evidence="1">
    <location>
        <begin position="87"/>
        <end position="108"/>
    </location>
</feature>
<evidence type="ECO:0000313" key="4">
    <source>
        <dbReference type="Proteomes" id="UP000285625"/>
    </source>
</evidence>
<proteinExistence type="predicted"/>
<dbReference type="RefSeq" id="WP_039643642.1">
    <property type="nucleotide sequence ID" value="NZ_CP008747.1"/>
</dbReference>
<dbReference type="GeneID" id="41072022"/>
<dbReference type="HOGENOM" id="CLU_036606_0_0_9"/>
<dbReference type="KEGG" id="shu:SHYC_00835"/>
<evidence type="ECO:0000259" key="2">
    <source>
        <dbReference type="Pfam" id="PF07670"/>
    </source>
</evidence>
<sequence>MLEVTFNIVTGEVTPIPDGPHQLRLSQTHRLTSDELATLRRLIISERLEIGIKTPALSTPEETRYVVDKLQHYVKEKQKHAPKWQHICYGWGVIVLMFAIPIFLAYHLSGWLENTVFSPLIDMLSGAHWLQIPWIQHILFGDYGILSLGTYSFVWALPVVVFISISTALLDHSGLKQFVIWSIEPSMRRIGLNGTDIVPVLEGFGCNAAAVAEAGHQCSQCTQARCISLIGFGTSCSYQIGATLSIFNTAHVSWLFVPYLLLVFIGGVIHNRLWYRAQPTFNIAPTYRQASLRSPLTYAFMKQVIVSIRMFLTQALPIFLGICFAVSLLSLTTILDWLAKVFAPILQLLQLPTEFATGIFFSIIRKDGMLLFNTGHGTLIQSLSPLQLLMVVFLASTMTSCSVTMTMIARQLGGKLAGKLILKQMATSLGIVCALFGLLKLWDVLITLS</sequence>
<feature type="transmembrane region" description="Helical" evidence="1">
    <location>
        <begin position="420"/>
        <end position="442"/>
    </location>
</feature>
<feature type="transmembrane region" description="Helical" evidence="1">
    <location>
        <begin position="253"/>
        <end position="274"/>
    </location>
</feature>
<protein>
    <submittedName>
        <fullName evidence="3">Ferrous iron transporter B</fullName>
    </submittedName>
</protein>
<comment type="caution">
    <text evidence="3">The sequence shown here is derived from an EMBL/GenBank/DDBJ whole genome shotgun (WGS) entry which is preliminary data.</text>
</comment>
<feature type="transmembrane region" description="Helical" evidence="1">
    <location>
        <begin position="148"/>
        <end position="170"/>
    </location>
</feature>
<feature type="transmembrane region" description="Helical" evidence="1">
    <location>
        <begin position="226"/>
        <end position="247"/>
    </location>
</feature>
<dbReference type="InterPro" id="IPR050860">
    <property type="entry name" value="FeoB_GTPase"/>
</dbReference>
<feature type="transmembrane region" description="Helical" evidence="1">
    <location>
        <begin position="384"/>
        <end position="408"/>
    </location>
</feature>
<feature type="domain" description="Nucleoside transporter/FeoB GTPase Gate" evidence="2">
    <location>
        <begin position="313"/>
        <end position="413"/>
    </location>
</feature>
<gene>
    <name evidence="3" type="ORF">BUZ57_01900</name>
</gene>
<dbReference type="Proteomes" id="UP000285625">
    <property type="component" value="Unassembled WGS sequence"/>
</dbReference>
<dbReference type="AlphaFoldDB" id="A0A0A8HLL8"/>
<keyword evidence="1" id="KW-0472">Membrane</keyword>
<evidence type="ECO:0000256" key="1">
    <source>
        <dbReference type="SAM" id="Phobius"/>
    </source>
</evidence>
<accession>A0A0A8HLL8</accession>
<name>A0A0A8HLL8_STAHY</name>
<dbReference type="PANTHER" id="PTHR43185">
    <property type="entry name" value="FERROUS IRON TRANSPORT PROTEIN B"/>
    <property type="match status" value="1"/>
</dbReference>
<feature type="domain" description="Nucleoside transporter/FeoB GTPase Gate" evidence="2">
    <location>
        <begin position="153"/>
        <end position="248"/>
    </location>
</feature>
<dbReference type="Pfam" id="PF07670">
    <property type="entry name" value="Gate"/>
    <property type="match status" value="2"/>
</dbReference>
<dbReference type="GO" id="GO:0015093">
    <property type="term" value="F:ferrous iron transmembrane transporter activity"/>
    <property type="evidence" value="ECO:0007669"/>
    <property type="project" value="TreeGrafter"/>
</dbReference>
<dbReference type="InterPro" id="IPR011642">
    <property type="entry name" value="Gate_dom"/>
</dbReference>
<evidence type="ECO:0000313" key="3">
    <source>
        <dbReference type="EMBL" id="RIO47262.1"/>
    </source>
</evidence>
<keyword evidence="1" id="KW-1133">Transmembrane helix</keyword>
<dbReference type="EMBL" id="QXVO01000004">
    <property type="protein sequence ID" value="RIO47262.1"/>
    <property type="molecule type" value="Genomic_DNA"/>
</dbReference>